<reference evidence="7" key="1">
    <citation type="journal article" date="2019" name="Int. J. Syst. Evol. Microbiol.">
        <title>The Global Catalogue of Microorganisms (GCM) 10K type strain sequencing project: providing services to taxonomists for standard genome sequencing and annotation.</title>
        <authorList>
            <consortium name="The Broad Institute Genomics Platform"/>
            <consortium name="The Broad Institute Genome Sequencing Center for Infectious Disease"/>
            <person name="Wu L."/>
            <person name="Ma J."/>
        </authorList>
    </citation>
    <scope>NUCLEOTIDE SEQUENCE [LARGE SCALE GENOMIC DNA]</scope>
    <source>
        <strain evidence="7">CECT 7297</strain>
    </source>
</reference>
<dbReference type="EMBL" id="JBHSDI010000016">
    <property type="protein sequence ID" value="MFC4259946.1"/>
    <property type="molecule type" value="Genomic_DNA"/>
</dbReference>
<dbReference type="Proteomes" id="UP001595798">
    <property type="component" value="Unassembled WGS sequence"/>
</dbReference>
<feature type="domain" description="PAS" evidence="2">
    <location>
        <begin position="140"/>
        <end position="203"/>
    </location>
</feature>
<comment type="caution">
    <text evidence="6">The sequence shown here is derived from an EMBL/GenBank/DDBJ whole genome shotgun (WGS) entry which is preliminary data.</text>
</comment>
<dbReference type="SUPFAM" id="SSF55073">
    <property type="entry name" value="Nucleotide cyclase"/>
    <property type="match status" value="1"/>
</dbReference>
<dbReference type="Pfam" id="PF00990">
    <property type="entry name" value="GGDEF"/>
    <property type="match status" value="1"/>
</dbReference>
<dbReference type="InterPro" id="IPR000014">
    <property type="entry name" value="PAS"/>
</dbReference>
<sequence>MAWMLRRCVNSLVCRQGRSLAYGKTPDAHQGSILHGAVPQEAGQAIGVAEVFVVSLPEVRTSPVRIALIYLALGCLWILFSDQLVAWLFAGTGTDMLSKAQTFKGWVFVLVSAVLIGWLVHQSLQKLEHATSFMTLQSSMIEHAHTGILAADAGRRIIYANPAIARMNNVRLDRVLGRPLSEFRSGAHDDAFYDQLWQEVESSGLWQGEVVAWRRDGSMYNQWVTVTRVNDSKQKAAYYILFITDITEEKADKERLRYLAFYDPLTDLPNRAMMSDHIRNALRQTSEQGDCQVALMFIDLDDFKTINESYGHQLGDRLLQVAGQRILQTLSDGHELGRFGGDEFVVMMPRVTDQQQVEQLATALLDALGAGFRLDDNTRVMVRASIGICLACGDRAGDNLGAVSRLFSQADSALSEAKLAGKNTFAFYNADMTRLARRRLELEEALTTGLALNQFELFYQPVYSIGTGELTGAEALIRWRHPEWGLVSPGEFIPLTEETGLIVELGEWVLREAAGQVRQWLDQGLEPGSVAINVSSRQLMRGHFPGILKQAVENAGIPAHRLEMELTESSLLALGDRTTELLAEMRATGARLAVDDFGTGYSSLSYLRRFKVDKLKIDSSFVNELAMEGGGEGIVKAIIRMGQAMDLEVQAEGVELESQLVTLAELGCDSFQGFLRAAPMPAGEFQNLLTSIRSG</sequence>
<dbReference type="InterPro" id="IPR035919">
    <property type="entry name" value="EAL_sf"/>
</dbReference>
<dbReference type="PROSITE" id="PS50883">
    <property type="entry name" value="EAL"/>
    <property type="match status" value="1"/>
</dbReference>
<dbReference type="SUPFAM" id="SSF55785">
    <property type="entry name" value="PYP-like sensor domain (PAS domain)"/>
    <property type="match status" value="1"/>
</dbReference>
<keyword evidence="1" id="KW-0812">Transmembrane</keyword>
<dbReference type="RefSeq" id="WP_379887980.1">
    <property type="nucleotide sequence ID" value="NZ_JBHSDI010000016.1"/>
</dbReference>
<gene>
    <name evidence="6" type="ORF">ACFOZ5_12975</name>
</gene>
<dbReference type="InterPro" id="IPR043128">
    <property type="entry name" value="Rev_trsase/Diguanyl_cyclase"/>
</dbReference>
<evidence type="ECO:0000259" key="4">
    <source>
        <dbReference type="PROSITE" id="PS50883"/>
    </source>
</evidence>
<dbReference type="SUPFAM" id="SSF141868">
    <property type="entry name" value="EAL domain-like"/>
    <property type="match status" value="1"/>
</dbReference>
<feature type="domain" description="EAL" evidence="4">
    <location>
        <begin position="439"/>
        <end position="693"/>
    </location>
</feature>
<dbReference type="PROSITE" id="PS50113">
    <property type="entry name" value="PAC"/>
    <property type="match status" value="1"/>
</dbReference>
<dbReference type="Pfam" id="PF00563">
    <property type="entry name" value="EAL"/>
    <property type="match status" value="1"/>
</dbReference>
<evidence type="ECO:0000259" key="5">
    <source>
        <dbReference type="PROSITE" id="PS50887"/>
    </source>
</evidence>
<dbReference type="Pfam" id="PF00989">
    <property type="entry name" value="PAS"/>
    <property type="match status" value="1"/>
</dbReference>
<organism evidence="6 7">
    <name type="scientific">Marinobacter lacisalsi</name>
    <dbReference type="NCBI Taxonomy" id="475979"/>
    <lineage>
        <taxon>Bacteria</taxon>
        <taxon>Pseudomonadati</taxon>
        <taxon>Pseudomonadota</taxon>
        <taxon>Gammaproteobacteria</taxon>
        <taxon>Pseudomonadales</taxon>
        <taxon>Marinobacteraceae</taxon>
        <taxon>Marinobacter</taxon>
    </lineage>
</organism>
<dbReference type="NCBIfam" id="TIGR00229">
    <property type="entry name" value="sensory_box"/>
    <property type="match status" value="1"/>
</dbReference>
<dbReference type="CDD" id="cd01949">
    <property type="entry name" value="GGDEF"/>
    <property type="match status" value="1"/>
</dbReference>
<feature type="domain" description="PAC" evidence="3">
    <location>
        <begin position="206"/>
        <end position="258"/>
    </location>
</feature>
<dbReference type="PROSITE" id="PS50112">
    <property type="entry name" value="PAS"/>
    <property type="match status" value="1"/>
</dbReference>
<dbReference type="Gene3D" id="3.30.450.20">
    <property type="entry name" value="PAS domain"/>
    <property type="match status" value="1"/>
</dbReference>
<feature type="domain" description="GGDEF" evidence="5">
    <location>
        <begin position="291"/>
        <end position="430"/>
    </location>
</feature>
<dbReference type="PANTHER" id="PTHR44757:SF2">
    <property type="entry name" value="BIOFILM ARCHITECTURE MAINTENANCE PROTEIN MBAA"/>
    <property type="match status" value="1"/>
</dbReference>
<dbReference type="Gene3D" id="3.20.20.450">
    <property type="entry name" value="EAL domain"/>
    <property type="match status" value="1"/>
</dbReference>
<dbReference type="SMART" id="SM00267">
    <property type="entry name" value="GGDEF"/>
    <property type="match status" value="1"/>
</dbReference>
<dbReference type="CDD" id="cd00130">
    <property type="entry name" value="PAS"/>
    <property type="match status" value="1"/>
</dbReference>
<feature type="transmembrane region" description="Helical" evidence="1">
    <location>
        <begin position="102"/>
        <end position="120"/>
    </location>
</feature>
<evidence type="ECO:0000259" key="2">
    <source>
        <dbReference type="PROSITE" id="PS50112"/>
    </source>
</evidence>
<protein>
    <submittedName>
        <fullName evidence="6">Bifunctional diguanylate cyclase/phosphodiesterase</fullName>
    </submittedName>
</protein>
<keyword evidence="1" id="KW-1133">Transmembrane helix</keyword>
<proteinExistence type="predicted"/>
<dbReference type="SMART" id="SM00091">
    <property type="entry name" value="PAS"/>
    <property type="match status" value="1"/>
</dbReference>
<dbReference type="PROSITE" id="PS50887">
    <property type="entry name" value="GGDEF"/>
    <property type="match status" value="1"/>
</dbReference>
<dbReference type="InterPro" id="IPR013767">
    <property type="entry name" value="PAS_fold"/>
</dbReference>
<keyword evidence="7" id="KW-1185">Reference proteome</keyword>
<dbReference type="InterPro" id="IPR029787">
    <property type="entry name" value="Nucleotide_cyclase"/>
</dbReference>
<feature type="transmembrane region" description="Helical" evidence="1">
    <location>
        <begin position="67"/>
        <end position="90"/>
    </location>
</feature>
<evidence type="ECO:0000313" key="7">
    <source>
        <dbReference type="Proteomes" id="UP001595798"/>
    </source>
</evidence>
<keyword evidence="1" id="KW-0472">Membrane</keyword>
<dbReference type="NCBIfam" id="TIGR00254">
    <property type="entry name" value="GGDEF"/>
    <property type="match status" value="1"/>
</dbReference>
<evidence type="ECO:0000313" key="6">
    <source>
        <dbReference type="EMBL" id="MFC4259946.1"/>
    </source>
</evidence>
<dbReference type="InterPro" id="IPR000160">
    <property type="entry name" value="GGDEF_dom"/>
</dbReference>
<evidence type="ECO:0000256" key="1">
    <source>
        <dbReference type="SAM" id="Phobius"/>
    </source>
</evidence>
<dbReference type="InterPro" id="IPR052155">
    <property type="entry name" value="Biofilm_reg_signaling"/>
</dbReference>
<name>A0ABV8QJZ8_9GAMM</name>
<dbReference type="CDD" id="cd01948">
    <property type="entry name" value="EAL"/>
    <property type="match status" value="1"/>
</dbReference>
<dbReference type="PANTHER" id="PTHR44757">
    <property type="entry name" value="DIGUANYLATE CYCLASE DGCP"/>
    <property type="match status" value="1"/>
</dbReference>
<dbReference type="Gene3D" id="3.30.70.270">
    <property type="match status" value="1"/>
</dbReference>
<dbReference type="InterPro" id="IPR001633">
    <property type="entry name" value="EAL_dom"/>
</dbReference>
<dbReference type="InterPro" id="IPR035965">
    <property type="entry name" value="PAS-like_dom_sf"/>
</dbReference>
<evidence type="ECO:0000259" key="3">
    <source>
        <dbReference type="PROSITE" id="PS50113"/>
    </source>
</evidence>
<accession>A0ABV8QJZ8</accession>
<dbReference type="SMART" id="SM00052">
    <property type="entry name" value="EAL"/>
    <property type="match status" value="1"/>
</dbReference>
<dbReference type="InterPro" id="IPR000700">
    <property type="entry name" value="PAS-assoc_C"/>
</dbReference>